<keyword evidence="3" id="KW-1185">Reference proteome</keyword>
<proteinExistence type="predicted"/>
<dbReference type="Proteomes" id="UP000499080">
    <property type="component" value="Unassembled WGS sequence"/>
</dbReference>
<accession>A0A4Y2RZV4</accession>
<dbReference type="EMBL" id="BGPR01019248">
    <property type="protein sequence ID" value="GBN81398.1"/>
    <property type="molecule type" value="Genomic_DNA"/>
</dbReference>
<name>A0A4Y2RZV4_ARAVE</name>
<dbReference type="AlphaFoldDB" id="A0A4Y2RZV4"/>
<evidence type="ECO:0000313" key="3">
    <source>
        <dbReference type="Proteomes" id="UP000499080"/>
    </source>
</evidence>
<evidence type="ECO:0008006" key="4">
    <source>
        <dbReference type="Google" id="ProtNLM"/>
    </source>
</evidence>
<evidence type="ECO:0000256" key="1">
    <source>
        <dbReference type="SAM" id="SignalP"/>
    </source>
</evidence>
<dbReference type="OrthoDB" id="6440363at2759"/>
<feature type="chain" id="PRO_5021388972" description="DUF19 domain-containing protein" evidence="1">
    <location>
        <begin position="21"/>
        <end position="229"/>
    </location>
</feature>
<sequence length="229" mass="25910">MVFKIRILILPALMVAKVFGDLNCKKAPLLNCKAPKIFEQIPREVSEFNVLCPEIKTYLKCLKDYQDSCDSENIEIYRSPDLFESAYATVSDLCEEGTPLNTVVIENLACFSDILSKINCHMESYDAIAPYWEEQKNNPDYPSDDTPDFPCLNGALTYECIRAAVSEKCGQVAEEAMLDIIRRSKLLENTCSVEGAKSLLEEMDSFNLKEDQRSSVTASLEKFVERNKN</sequence>
<gene>
    <name evidence="2" type="ORF">AVEN_34859_1</name>
</gene>
<organism evidence="2 3">
    <name type="scientific">Araneus ventricosus</name>
    <name type="common">Orbweaver spider</name>
    <name type="synonym">Epeira ventricosa</name>
    <dbReference type="NCBI Taxonomy" id="182803"/>
    <lineage>
        <taxon>Eukaryota</taxon>
        <taxon>Metazoa</taxon>
        <taxon>Ecdysozoa</taxon>
        <taxon>Arthropoda</taxon>
        <taxon>Chelicerata</taxon>
        <taxon>Arachnida</taxon>
        <taxon>Araneae</taxon>
        <taxon>Araneomorphae</taxon>
        <taxon>Entelegynae</taxon>
        <taxon>Araneoidea</taxon>
        <taxon>Araneidae</taxon>
        <taxon>Araneus</taxon>
    </lineage>
</organism>
<reference evidence="2 3" key="1">
    <citation type="journal article" date="2019" name="Sci. Rep.">
        <title>Orb-weaving spider Araneus ventricosus genome elucidates the spidroin gene catalogue.</title>
        <authorList>
            <person name="Kono N."/>
            <person name="Nakamura H."/>
            <person name="Ohtoshi R."/>
            <person name="Moran D.A.P."/>
            <person name="Shinohara A."/>
            <person name="Yoshida Y."/>
            <person name="Fujiwara M."/>
            <person name="Mori M."/>
            <person name="Tomita M."/>
            <person name="Arakawa K."/>
        </authorList>
    </citation>
    <scope>NUCLEOTIDE SEQUENCE [LARGE SCALE GENOMIC DNA]</scope>
</reference>
<keyword evidence="1" id="KW-0732">Signal</keyword>
<comment type="caution">
    <text evidence="2">The sequence shown here is derived from an EMBL/GenBank/DDBJ whole genome shotgun (WGS) entry which is preliminary data.</text>
</comment>
<feature type="signal peptide" evidence="1">
    <location>
        <begin position="1"/>
        <end position="20"/>
    </location>
</feature>
<evidence type="ECO:0000313" key="2">
    <source>
        <dbReference type="EMBL" id="GBN81398.1"/>
    </source>
</evidence>
<protein>
    <recommendedName>
        <fullName evidence="4">DUF19 domain-containing protein</fullName>
    </recommendedName>
</protein>